<name>A0A0D7X6P7_9BACL</name>
<gene>
    <name evidence="1" type="ORF">QD47_10470</name>
</gene>
<evidence type="ECO:0000313" key="2">
    <source>
        <dbReference type="Proteomes" id="UP000032534"/>
    </source>
</evidence>
<organism evidence="1 2">
    <name type="scientific">Paenibacillus terrae</name>
    <dbReference type="NCBI Taxonomy" id="159743"/>
    <lineage>
        <taxon>Bacteria</taxon>
        <taxon>Bacillati</taxon>
        <taxon>Bacillota</taxon>
        <taxon>Bacilli</taxon>
        <taxon>Bacillales</taxon>
        <taxon>Paenibacillaceae</taxon>
        <taxon>Paenibacillus</taxon>
    </lineage>
</organism>
<sequence length="129" mass="14981">MKNLEDYFHYYDLAKDDEKSRERLISLFSNEIEFVLNGDRKQGMNSWKSFLNMFFEGTLEIKHMYEGWSPVPGEPASYETKWAVCGKRATGEVYTLTGVDKARLDAEGKIVYLENIPDTANAFDKYKNI</sequence>
<reference evidence="1 2" key="1">
    <citation type="submission" date="2014-11" db="EMBL/GenBank/DDBJ databases">
        <title>Draft Genome Sequences of Paenibacillus polymyxa NRRL B-30509 and Paenibacillus terrae NRRL B-30644, Strains from a Poultry Environment that Produce Tridecaptin A and Paenicidins.</title>
        <authorList>
            <person name="van Belkum M.J."/>
            <person name="Lohans C.T."/>
            <person name="Vederas J.C."/>
        </authorList>
    </citation>
    <scope>NUCLEOTIDE SEQUENCE [LARGE SCALE GENOMIC DNA]</scope>
    <source>
        <strain evidence="1 2">NRRL B-30644</strain>
    </source>
</reference>
<dbReference type="PATRIC" id="fig|159743.3.peg.2327"/>
<dbReference type="SUPFAM" id="SSF54427">
    <property type="entry name" value="NTF2-like"/>
    <property type="match status" value="1"/>
</dbReference>
<evidence type="ECO:0000313" key="1">
    <source>
        <dbReference type="EMBL" id="KJD45672.1"/>
    </source>
</evidence>
<proteinExistence type="predicted"/>
<dbReference type="InterPro" id="IPR032710">
    <property type="entry name" value="NTF2-like_dom_sf"/>
</dbReference>
<accession>A0A0D7X6P7</accession>
<protein>
    <recommendedName>
        <fullName evidence="3">Polyketide cyclase</fullName>
    </recommendedName>
</protein>
<dbReference type="AlphaFoldDB" id="A0A0D7X6P7"/>
<dbReference type="Gene3D" id="3.10.450.50">
    <property type="match status" value="1"/>
</dbReference>
<comment type="caution">
    <text evidence="1">The sequence shown here is derived from an EMBL/GenBank/DDBJ whole genome shotgun (WGS) entry which is preliminary data.</text>
</comment>
<keyword evidence="2" id="KW-1185">Reference proteome</keyword>
<dbReference type="OrthoDB" id="1928996at2"/>
<evidence type="ECO:0008006" key="3">
    <source>
        <dbReference type="Google" id="ProtNLM"/>
    </source>
</evidence>
<dbReference type="EMBL" id="JTHP01000017">
    <property type="protein sequence ID" value="KJD45672.1"/>
    <property type="molecule type" value="Genomic_DNA"/>
</dbReference>
<dbReference type="Proteomes" id="UP000032534">
    <property type="component" value="Unassembled WGS sequence"/>
</dbReference>
<dbReference type="RefSeq" id="WP_044646147.1">
    <property type="nucleotide sequence ID" value="NZ_JTHP01000017.1"/>
</dbReference>